<sequence length="73" mass="7398">MKFEQPAPAGTVFTADAFEGQIGTDVPVNIEGGSAQTGRLVAAKVADGGQSVEMTIDVDVTIPPYGGGSFGLR</sequence>
<proteinExistence type="predicted"/>
<dbReference type="Proteomes" id="UP000660265">
    <property type="component" value="Unassembled WGS sequence"/>
</dbReference>
<reference evidence="2" key="1">
    <citation type="journal article" date="2019" name="Int. J. Syst. Evol. Microbiol.">
        <title>The Global Catalogue of Microorganisms (GCM) 10K type strain sequencing project: providing services to taxonomists for standard genome sequencing and annotation.</title>
        <authorList>
            <consortium name="The Broad Institute Genomics Platform"/>
            <consortium name="The Broad Institute Genome Sequencing Center for Infectious Disease"/>
            <person name="Wu L."/>
            <person name="Ma J."/>
        </authorList>
    </citation>
    <scope>NUCLEOTIDE SEQUENCE [LARGE SCALE GENOMIC DNA]</scope>
    <source>
        <strain evidence="2">CGMCC 4.7275</strain>
    </source>
</reference>
<protein>
    <submittedName>
        <fullName evidence="1">Uncharacterized protein</fullName>
    </submittedName>
</protein>
<evidence type="ECO:0000313" key="2">
    <source>
        <dbReference type="Proteomes" id="UP000660265"/>
    </source>
</evidence>
<accession>A0ABQ2E2U1</accession>
<gene>
    <name evidence="1" type="ORF">GCM10011583_18050</name>
</gene>
<evidence type="ECO:0000313" key="1">
    <source>
        <dbReference type="EMBL" id="GGJ86853.1"/>
    </source>
</evidence>
<comment type="caution">
    <text evidence="1">The sequence shown here is derived from an EMBL/GenBank/DDBJ whole genome shotgun (WGS) entry which is preliminary data.</text>
</comment>
<organism evidence="1 2">
    <name type="scientific">Streptomyces camponoticapitis</name>
    <dbReference type="NCBI Taxonomy" id="1616125"/>
    <lineage>
        <taxon>Bacteria</taxon>
        <taxon>Bacillati</taxon>
        <taxon>Actinomycetota</taxon>
        <taxon>Actinomycetes</taxon>
        <taxon>Kitasatosporales</taxon>
        <taxon>Streptomycetaceae</taxon>
        <taxon>Streptomyces</taxon>
    </lineage>
</organism>
<dbReference type="EMBL" id="BMMV01000005">
    <property type="protein sequence ID" value="GGJ86853.1"/>
    <property type="molecule type" value="Genomic_DNA"/>
</dbReference>
<keyword evidence="2" id="KW-1185">Reference proteome</keyword>
<name>A0ABQ2E2U1_9ACTN</name>